<dbReference type="SMART" id="SM00283">
    <property type="entry name" value="MA"/>
    <property type="match status" value="1"/>
</dbReference>
<dbReference type="Gene3D" id="6.10.340.10">
    <property type="match status" value="1"/>
</dbReference>
<protein>
    <submittedName>
        <fullName evidence="8">Methyl-accepting chemotaxis protein</fullName>
    </submittedName>
</protein>
<keyword evidence="5" id="KW-0472">Membrane</keyword>
<feature type="domain" description="HAMP" evidence="7">
    <location>
        <begin position="292"/>
        <end position="346"/>
    </location>
</feature>
<dbReference type="CDD" id="cd06225">
    <property type="entry name" value="HAMP"/>
    <property type="match status" value="1"/>
</dbReference>
<keyword evidence="9" id="KW-1185">Reference proteome</keyword>
<organism evidence="8 9">
    <name type="scientific">Geothermobacter ehrlichii</name>
    <dbReference type="NCBI Taxonomy" id="213224"/>
    <lineage>
        <taxon>Bacteria</taxon>
        <taxon>Pseudomonadati</taxon>
        <taxon>Thermodesulfobacteriota</taxon>
        <taxon>Desulfuromonadia</taxon>
        <taxon>Desulfuromonadales</taxon>
        <taxon>Geothermobacteraceae</taxon>
        <taxon>Geothermobacter</taxon>
    </lineage>
</organism>
<dbReference type="AlphaFoldDB" id="A0A5D3WI85"/>
<evidence type="ECO:0000313" key="9">
    <source>
        <dbReference type="Proteomes" id="UP000324159"/>
    </source>
</evidence>
<dbReference type="EMBL" id="VNIB01000006">
    <property type="protein sequence ID" value="TYO98542.1"/>
    <property type="molecule type" value="Genomic_DNA"/>
</dbReference>
<dbReference type="InterPro" id="IPR029151">
    <property type="entry name" value="Sensor-like_sf"/>
</dbReference>
<evidence type="ECO:0000259" key="7">
    <source>
        <dbReference type="PROSITE" id="PS50885"/>
    </source>
</evidence>
<dbReference type="InterPro" id="IPR003660">
    <property type="entry name" value="HAMP_dom"/>
</dbReference>
<dbReference type="SUPFAM" id="SSF103190">
    <property type="entry name" value="Sensory domain-like"/>
    <property type="match status" value="1"/>
</dbReference>
<dbReference type="GO" id="GO:0007165">
    <property type="term" value="P:signal transduction"/>
    <property type="evidence" value="ECO:0007669"/>
    <property type="project" value="UniProtKB-KW"/>
</dbReference>
<keyword evidence="5" id="KW-1133">Transmembrane helix</keyword>
<reference evidence="8 9" key="1">
    <citation type="submission" date="2019-07" db="EMBL/GenBank/DDBJ databases">
        <title>Genomic Encyclopedia of Type Strains, Phase IV (KMG-IV): sequencing the most valuable type-strain genomes for metagenomic binning, comparative biology and taxonomic classification.</title>
        <authorList>
            <person name="Goeker M."/>
        </authorList>
    </citation>
    <scope>NUCLEOTIDE SEQUENCE [LARGE SCALE GENOMIC DNA]</scope>
    <source>
        <strain evidence="8 9">SS015</strain>
    </source>
</reference>
<dbReference type="PANTHER" id="PTHR32089:SF112">
    <property type="entry name" value="LYSOZYME-LIKE PROTEIN-RELATED"/>
    <property type="match status" value="1"/>
</dbReference>
<evidence type="ECO:0000256" key="3">
    <source>
        <dbReference type="PROSITE-ProRule" id="PRU00284"/>
    </source>
</evidence>
<dbReference type="PRINTS" id="PR00260">
    <property type="entry name" value="CHEMTRNSDUCR"/>
</dbReference>
<accession>A0A5D3WI85</accession>
<dbReference type="OrthoDB" id="5523945at2"/>
<feature type="coiled-coil region" evidence="4">
    <location>
        <begin position="478"/>
        <end position="533"/>
    </location>
</feature>
<dbReference type="GO" id="GO:0016020">
    <property type="term" value="C:membrane"/>
    <property type="evidence" value="ECO:0007669"/>
    <property type="project" value="InterPro"/>
</dbReference>
<dbReference type="Pfam" id="PF00672">
    <property type="entry name" value="HAMP"/>
    <property type="match status" value="1"/>
</dbReference>
<name>A0A5D3WI85_9BACT</name>
<dbReference type="SMART" id="SM00304">
    <property type="entry name" value="HAMP"/>
    <property type="match status" value="1"/>
</dbReference>
<dbReference type="InterPro" id="IPR004090">
    <property type="entry name" value="Chemotax_Me-accpt_rcpt"/>
</dbReference>
<evidence type="ECO:0000256" key="2">
    <source>
        <dbReference type="ARBA" id="ARBA00029447"/>
    </source>
</evidence>
<proteinExistence type="inferred from homology"/>
<dbReference type="GO" id="GO:0006935">
    <property type="term" value="P:chemotaxis"/>
    <property type="evidence" value="ECO:0007669"/>
    <property type="project" value="InterPro"/>
</dbReference>
<sequence>MLNSLKLKWKIQLSLTGLALLPLLVLLVLMGSFTSDIIRSDMEIMSLKTVNFVEQSITLTKKRITNEIGLIGSSADLINAVYYASLTGDHQMLADQTAAILRQFDFDLIEVRDKNGALLFRRLGEKLDFPATTKADHPLLATSINGKAATMLTRYDDRFALAGATPIRLQNQTVGHLVAAVLIDNRFATTIEETGGALAAFHDGKRIIAASTDELRQINLKQLNDRGAVTWTIGGIPHGLYTAPLDQSGLNLLLAIDRSEEVTTHQKMHNLFFTVGAIVALIAVVLGAFLSRSIVHPLQAVVDSLQEIAEGEGNLTRELPVTGNDEVGLLAASFNRFVFRLRDMVSRTGKVAFDLVAASEKIHAASDKVNEGAATQSESLEQAHAALVDIDDSTGQIAESISSLVSAVEESSSATLELGATIEEIAGQMEKLFETVESVSSSISQMSVSSQQVAENIDILNSSTEVTASSIIELDASIKEIEENAEQTGKLAEAAARDAEQGKRTVQATIAGIDAIKQTVDDASAAIQELGKQSQAIGRILTVIDDIADQTSLLALNAAIIAAQAGEHGRGFAVVADEIRELAERTAVSTNEIGQIITTLQDGTREAVRTMEAGAARVAEEVRRSEEAGRALEQIRGSTLKANEQVRTIVRATQEQSRGSRQITDSINQVASMLGQIAGAVKQQNEGIRQLARAAEAMKEIANQGKLGTAEQAKGSRQITASMEQIREMIERIDGATRAQTERSRQVVEAVARIRQIAEDNALRTRELDQVVDDLTTHVNTLEDEVGAFKV</sequence>
<comment type="caution">
    <text evidence="8">The sequence shown here is derived from an EMBL/GenBank/DDBJ whole genome shotgun (WGS) entry which is preliminary data.</text>
</comment>
<feature type="domain" description="Methyl-accepting transducer" evidence="6">
    <location>
        <begin position="435"/>
        <end position="671"/>
    </location>
</feature>
<evidence type="ECO:0000256" key="4">
    <source>
        <dbReference type="SAM" id="Coils"/>
    </source>
</evidence>
<evidence type="ECO:0000313" key="8">
    <source>
        <dbReference type="EMBL" id="TYO98542.1"/>
    </source>
</evidence>
<dbReference type="SUPFAM" id="SSF58104">
    <property type="entry name" value="Methyl-accepting chemotaxis protein (MCP) signaling domain"/>
    <property type="match status" value="3"/>
</dbReference>
<dbReference type="RefSeq" id="WP_148895911.1">
    <property type="nucleotide sequence ID" value="NZ_VNIB01000006.1"/>
</dbReference>
<dbReference type="PROSITE" id="PS50885">
    <property type="entry name" value="HAMP"/>
    <property type="match status" value="1"/>
</dbReference>
<dbReference type="InterPro" id="IPR004089">
    <property type="entry name" value="MCPsignal_dom"/>
</dbReference>
<dbReference type="Pfam" id="PF00015">
    <property type="entry name" value="MCPsignal"/>
    <property type="match status" value="1"/>
</dbReference>
<feature type="transmembrane region" description="Helical" evidence="5">
    <location>
        <begin position="271"/>
        <end position="290"/>
    </location>
</feature>
<evidence type="ECO:0000259" key="6">
    <source>
        <dbReference type="PROSITE" id="PS50111"/>
    </source>
</evidence>
<evidence type="ECO:0000256" key="5">
    <source>
        <dbReference type="SAM" id="Phobius"/>
    </source>
</evidence>
<dbReference type="PANTHER" id="PTHR32089">
    <property type="entry name" value="METHYL-ACCEPTING CHEMOTAXIS PROTEIN MCPB"/>
    <property type="match status" value="1"/>
</dbReference>
<keyword evidence="1 3" id="KW-0807">Transducer</keyword>
<gene>
    <name evidence="8" type="ORF">EDC39_106145</name>
</gene>
<dbReference type="PROSITE" id="PS50111">
    <property type="entry name" value="CHEMOTAXIS_TRANSDUC_2"/>
    <property type="match status" value="1"/>
</dbReference>
<dbReference type="Gene3D" id="1.10.287.950">
    <property type="entry name" value="Methyl-accepting chemotaxis protein"/>
    <property type="match status" value="2"/>
</dbReference>
<keyword evidence="5" id="KW-0812">Transmembrane</keyword>
<dbReference type="GO" id="GO:0004888">
    <property type="term" value="F:transmembrane signaling receptor activity"/>
    <property type="evidence" value="ECO:0007669"/>
    <property type="project" value="InterPro"/>
</dbReference>
<comment type="similarity">
    <text evidence="2">Belongs to the methyl-accepting chemotaxis (MCP) protein family.</text>
</comment>
<evidence type="ECO:0000256" key="1">
    <source>
        <dbReference type="ARBA" id="ARBA00023224"/>
    </source>
</evidence>
<dbReference type="Proteomes" id="UP000324159">
    <property type="component" value="Unassembled WGS sequence"/>
</dbReference>
<keyword evidence="4" id="KW-0175">Coiled coil</keyword>